<dbReference type="EMBL" id="GL376619">
    <property type="status" value="NOT_ANNOTATED_CDS"/>
    <property type="molecule type" value="Genomic_DNA"/>
</dbReference>
<keyword evidence="1" id="KW-0472">Membrane</keyword>
<keyword evidence="1" id="KW-0812">Transmembrane</keyword>
<reference evidence="3" key="1">
    <citation type="journal article" date="2010" name="Genome Biol.">
        <title>Genome sequence of the necrotrophic plant pathogen Pythium ultimum reveals original pathogenicity mechanisms and effector repertoire.</title>
        <authorList>
            <person name="Levesque C.A."/>
            <person name="Brouwer H."/>
            <person name="Cano L."/>
            <person name="Hamilton J.P."/>
            <person name="Holt C."/>
            <person name="Huitema E."/>
            <person name="Raffaele S."/>
            <person name="Robideau G.P."/>
            <person name="Thines M."/>
            <person name="Win J."/>
            <person name="Zerillo M.M."/>
            <person name="Beakes G.W."/>
            <person name="Boore J.L."/>
            <person name="Busam D."/>
            <person name="Dumas B."/>
            <person name="Ferriera S."/>
            <person name="Fuerstenberg S.I."/>
            <person name="Gachon C.M."/>
            <person name="Gaulin E."/>
            <person name="Govers F."/>
            <person name="Grenville-Briggs L."/>
            <person name="Horner N."/>
            <person name="Hostetler J."/>
            <person name="Jiang R.H."/>
            <person name="Johnson J."/>
            <person name="Krajaejun T."/>
            <person name="Lin H."/>
            <person name="Meijer H.J."/>
            <person name="Moore B."/>
            <person name="Morris P."/>
            <person name="Phuntmart V."/>
            <person name="Puiu D."/>
            <person name="Shetty J."/>
            <person name="Stajich J.E."/>
            <person name="Tripathy S."/>
            <person name="Wawra S."/>
            <person name="van West P."/>
            <person name="Whitty B.R."/>
            <person name="Coutinho P.M."/>
            <person name="Henrissat B."/>
            <person name="Martin F."/>
            <person name="Thomas P.D."/>
            <person name="Tyler B.M."/>
            <person name="De Vries R.P."/>
            <person name="Kamoun S."/>
            <person name="Yandell M."/>
            <person name="Tisserat N."/>
            <person name="Buell C.R."/>
        </authorList>
    </citation>
    <scope>NUCLEOTIDE SEQUENCE</scope>
    <source>
        <strain evidence="3">DAOM:BR144</strain>
    </source>
</reference>
<dbReference type="HOGENOM" id="CLU_1690258_0_0_1"/>
<sequence>MHHAGLLELLLFFPTLVVVIPVFKYLLMCNPLIHNLSCKFTNKWTIPLGLPDDNAATSVEQAVAWATHAEDDRKCIDNDYFSAHYPLPPPNRVIPTTVDVQFTTILVHLVKTTRNISGTTSVRSRTGARGIYIVELYFWNPCHLMTGHVEVNCGVS</sequence>
<reference evidence="3" key="2">
    <citation type="submission" date="2010-04" db="EMBL/GenBank/DDBJ databases">
        <authorList>
            <person name="Buell R."/>
            <person name="Hamilton J."/>
            <person name="Hostetler J."/>
        </authorList>
    </citation>
    <scope>NUCLEOTIDE SEQUENCE [LARGE SCALE GENOMIC DNA]</scope>
    <source>
        <strain evidence="3">DAOM:BR144</strain>
    </source>
</reference>
<organism evidence="2 3">
    <name type="scientific">Globisporangium ultimum (strain ATCC 200006 / CBS 805.95 / DAOM BR144)</name>
    <name type="common">Pythium ultimum</name>
    <dbReference type="NCBI Taxonomy" id="431595"/>
    <lineage>
        <taxon>Eukaryota</taxon>
        <taxon>Sar</taxon>
        <taxon>Stramenopiles</taxon>
        <taxon>Oomycota</taxon>
        <taxon>Peronosporomycetes</taxon>
        <taxon>Pythiales</taxon>
        <taxon>Pythiaceae</taxon>
        <taxon>Globisporangium</taxon>
    </lineage>
</organism>
<dbReference type="AlphaFoldDB" id="K3WTD4"/>
<dbReference type="Proteomes" id="UP000019132">
    <property type="component" value="Unassembled WGS sequence"/>
</dbReference>
<dbReference type="OMA" id="CEAWPEL"/>
<reference evidence="2" key="3">
    <citation type="submission" date="2015-02" db="UniProtKB">
        <authorList>
            <consortium name="EnsemblProtists"/>
        </authorList>
    </citation>
    <scope>IDENTIFICATION</scope>
    <source>
        <strain evidence="2">DAOM BR144</strain>
    </source>
</reference>
<keyword evidence="3" id="KW-1185">Reference proteome</keyword>
<proteinExistence type="predicted"/>
<evidence type="ECO:0000313" key="2">
    <source>
        <dbReference type="EnsemblProtists" id="PYU1_T008228"/>
    </source>
</evidence>
<dbReference type="VEuPathDB" id="FungiDB:PYU1_G008212"/>
<evidence type="ECO:0000256" key="1">
    <source>
        <dbReference type="SAM" id="Phobius"/>
    </source>
</evidence>
<evidence type="ECO:0000313" key="3">
    <source>
        <dbReference type="Proteomes" id="UP000019132"/>
    </source>
</evidence>
<dbReference type="EnsemblProtists" id="PYU1_T008228">
    <property type="protein sequence ID" value="PYU1_T008228"/>
    <property type="gene ID" value="PYU1_G008212"/>
</dbReference>
<name>K3WTD4_GLOUD</name>
<feature type="transmembrane region" description="Helical" evidence="1">
    <location>
        <begin position="6"/>
        <end position="27"/>
    </location>
</feature>
<protein>
    <submittedName>
        <fullName evidence="2">Uncharacterized protein</fullName>
    </submittedName>
</protein>
<dbReference type="InParanoid" id="K3WTD4"/>
<keyword evidence="1" id="KW-1133">Transmembrane helix</keyword>
<accession>K3WTD4</accession>